<organism evidence="1 2">
    <name type="scientific">Kalanchoe fedtschenkoi</name>
    <name type="common">Lavender scallops</name>
    <name type="synonym">South American air plant</name>
    <dbReference type="NCBI Taxonomy" id="63787"/>
    <lineage>
        <taxon>Eukaryota</taxon>
        <taxon>Viridiplantae</taxon>
        <taxon>Streptophyta</taxon>
        <taxon>Embryophyta</taxon>
        <taxon>Tracheophyta</taxon>
        <taxon>Spermatophyta</taxon>
        <taxon>Magnoliopsida</taxon>
        <taxon>eudicotyledons</taxon>
        <taxon>Gunneridae</taxon>
        <taxon>Pentapetalae</taxon>
        <taxon>Saxifragales</taxon>
        <taxon>Crassulaceae</taxon>
        <taxon>Kalanchoe</taxon>
    </lineage>
</organism>
<name>A0A7N0U0E7_KALFE</name>
<keyword evidence="2" id="KW-1185">Reference proteome</keyword>
<evidence type="ECO:0000313" key="1">
    <source>
        <dbReference type="EnsemblPlants" id="Kaladp0048s0975.1.v1.1.CDS.1"/>
    </source>
</evidence>
<reference evidence="1" key="1">
    <citation type="submission" date="2021-01" db="UniProtKB">
        <authorList>
            <consortium name="EnsemblPlants"/>
        </authorList>
    </citation>
    <scope>IDENTIFICATION</scope>
</reference>
<dbReference type="Proteomes" id="UP000594263">
    <property type="component" value="Unplaced"/>
</dbReference>
<sequence>MMPPPDPHAAAKSGHTGFKGSYSCIGNGERQGCEQGILNGIHVPLLRCANRDRGQAEAAIMLNIQ</sequence>
<dbReference type="Gramene" id="Kaladp0048s0975.1.v1.1">
    <property type="protein sequence ID" value="Kaladp0048s0975.1.v1.1.CDS.1"/>
    <property type="gene ID" value="Kaladp0048s0975.v1.1"/>
</dbReference>
<evidence type="ECO:0000313" key="2">
    <source>
        <dbReference type="Proteomes" id="UP000594263"/>
    </source>
</evidence>
<dbReference type="EnsemblPlants" id="Kaladp0048s0975.1.v1.1">
    <property type="protein sequence ID" value="Kaladp0048s0975.1.v1.1.CDS.1"/>
    <property type="gene ID" value="Kaladp0048s0975.v1.1"/>
</dbReference>
<dbReference type="AlphaFoldDB" id="A0A7N0U0E7"/>
<proteinExistence type="predicted"/>
<protein>
    <submittedName>
        <fullName evidence="1">Uncharacterized protein</fullName>
    </submittedName>
</protein>
<accession>A0A7N0U0E7</accession>